<dbReference type="InterPro" id="IPR023214">
    <property type="entry name" value="HAD_sf"/>
</dbReference>
<proteinExistence type="predicted"/>
<dbReference type="EC" id="3.1.3.3" evidence="1"/>
<evidence type="ECO:0000313" key="2">
    <source>
        <dbReference type="Proteomes" id="UP001243364"/>
    </source>
</evidence>
<dbReference type="EMBL" id="JAUSYA010000001">
    <property type="protein sequence ID" value="MDQ0688027.1"/>
    <property type="molecule type" value="Genomic_DNA"/>
</dbReference>
<dbReference type="Gene3D" id="3.40.50.1000">
    <property type="entry name" value="HAD superfamily/HAD-like"/>
    <property type="match status" value="1"/>
</dbReference>
<evidence type="ECO:0000313" key="1">
    <source>
        <dbReference type="EMBL" id="MDQ0688027.1"/>
    </source>
</evidence>
<protein>
    <submittedName>
        <fullName evidence="1">Phosphoserine phosphatase</fullName>
        <ecNumber evidence="1">3.1.3.3</ecNumber>
    </submittedName>
</protein>
<name>A0ABU0QBI6_STRAH</name>
<dbReference type="Proteomes" id="UP001243364">
    <property type="component" value="Unassembled WGS sequence"/>
</dbReference>
<keyword evidence="2" id="KW-1185">Reference proteome</keyword>
<dbReference type="SUPFAM" id="SSF56784">
    <property type="entry name" value="HAD-like"/>
    <property type="match status" value="1"/>
</dbReference>
<organism evidence="1 2">
    <name type="scientific">Streptomyces achromogenes</name>
    <dbReference type="NCBI Taxonomy" id="67255"/>
    <lineage>
        <taxon>Bacteria</taxon>
        <taxon>Bacillati</taxon>
        <taxon>Actinomycetota</taxon>
        <taxon>Actinomycetes</taxon>
        <taxon>Kitasatosporales</taxon>
        <taxon>Streptomycetaceae</taxon>
        <taxon>Streptomyces</taxon>
    </lineage>
</organism>
<sequence length="208" mass="21927">MRLMSALAAVFFSVDCILTRGSSLSRLVEERLGLSGASSVHETRATDAARWSGIPENALHTQLAGLPMIPGIAETTQWCWSSGLVPIVSSLTWTPIGAHLAERFGFHSYAGRCLDARNGRFTGQAGRPQTPADQVEFVRRRADDLGVAPHGCAAVGACPTDGPLFGSVGLAIAFNAPSEVSALATTSVEGDDLRAVIPELQRLTASRV</sequence>
<comment type="caution">
    <text evidence="1">The sequence shown here is derived from an EMBL/GenBank/DDBJ whole genome shotgun (WGS) entry which is preliminary data.</text>
</comment>
<gene>
    <name evidence="1" type="ORF">QFZ56_006990</name>
</gene>
<reference evidence="1 2" key="1">
    <citation type="submission" date="2023-07" db="EMBL/GenBank/DDBJ databases">
        <title>Comparative genomics of wheat-associated soil bacteria to identify genetic determinants of phenazine resistance.</title>
        <authorList>
            <person name="Mouncey N."/>
        </authorList>
    </citation>
    <scope>NUCLEOTIDE SEQUENCE [LARGE SCALE GENOMIC DNA]</scope>
    <source>
        <strain evidence="1 2">W4I19-2</strain>
    </source>
</reference>
<keyword evidence="1" id="KW-0378">Hydrolase</keyword>
<dbReference type="InterPro" id="IPR036412">
    <property type="entry name" value="HAD-like_sf"/>
</dbReference>
<dbReference type="GO" id="GO:0016787">
    <property type="term" value="F:hydrolase activity"/>
    <property type="evidence" value="ECO:0007669"/>
    <property type="project" value="UniProtKB-KW"/>
</dbReference>
<accession>A0ABU0QBI6</accession>